<evidence type="ECO:0000256" key="4">
    <source>
        <dbReference type="ARBA" id="ARBA00022516"/>
    </source>
</evidence>
<evidence type="ECO:0000313" key="12">
    <source>
        <dbReference type="Proteomes" id="UP001320148"/>
    </source>
</evidence>
<reference evidence="11 12" key="1">
    <citation type="submission" date="2021-02" db="EMBL/GenBank/DDBJ databases">
        <title>Complete genome of Desulfoluna sp. strain ASN36.</title>
        <authorList>
            <person name="Takahashi A."/>
            <person name="Kojima H."/>
            <person name="Fukui M."/>
        </authorList>
    </citation>
    <scope>NUCLEOTIDE SEQUENCE [LARGE SCALE GENOMIC DNA]</scope>
    <source>
        <strain evidence="11 12">ASN36</strain>
    </source>
</reference>
<dbReference type="PANTHER" id="PTHR30372:SF4">
    <property type="entry name" value="LIPID-A-DISACCHARIDE SYNTHASE, MITOCHONDRIAL-RELATED"/>
    <property type="match status" value="1"/>
</dbReference>
<comment type="catalytic activity">
    <reaction evidence="9">
        <text>a lipid X + a UDP-2-N,3-O-bis[(3R)-3-hydroxyacyl]-alpha-D-glucosamine = a lipid A disaccharide + UDP + H(+)</text>
        <dbReference type="Rhea" id="RHEA:67828"/>
        <dbReference type="ChEBI" id="CHEBI:15378"/>
        <dbReference type="ChEBI" id="CHEBI:58223"/>
        <dbReference type="ChEBI" id="CHEBI:137748"/>
        <dbReference type="ChEBI" id="CHEBI:176338"/>
        <dbReference type="ChEBI" id="CHEBI:176343"/>
        <dbReference type="EC" id="2.4.1.182"/>
    </reaction>
</comment>
<evidence type="ECO:0000256" key="8">
    <source>
        <dbReference type="ARBA" id="ARBA00023098"/>
    </source>
</evidence>
<dbReference type="NCBIfam" id="TIGR00215">
    <property type="entry name" value="lpxB"/>
    <property type="match status" value="1"/>
</dbReference>
<evidence type="ECO:0000256" key="9">
    <source>
        <dbReference type="ARBA" id="ARBA00048975"/>
    </source>
</evidence>
<keyword evidence="4" id="KW-0444">Lipid biosynthesis</keyword>
<evidence type="ECO:0000256" key="3">
    <source>
        <dbReference type="ARBA" id="ARBA00020902"/>
    </source>
</evidence>
<keyword evidence="7" id="KW-0808">Transferase</keyword>
<sequence>MKKGSGYPIPWRGALAGPRKGKVVKLFIVAGEPSGDMHATELVHALKAKSPDIDVYSAGGPELAACSTQVADLASLAVTGFLEVISYLPTIIRMFNHIVAEVEKIDPDVVVFTDYPDFNFRLAKRLAKPGRKLVYFISPQLWAWRKGRLKLVKKFIDKMLVIFPFEEAFYRENGVEAAFVGNPLVNTIPAMKEISAGDAPRRILLLPGSRTKEVKSNLPTMCDAKLRMEGRIDAEFSVLKHPSLDPALFECAHEAGIRVFEGNPHQEFQSTDLAIACSGTVTFELALSGVPTVVLYRMSPVTYHIAKTLVRVDAISIPNLILKHHVFPELIQDAASPEGIAEEALSILNNPERLAEIRQELARFRTLVKAFDADYAAREVFSLVET</sequence>
<evidence type="ECO:0000256" key="6">
    <source>
        <dbReference type="ARBA" id="ARBA00022676"/>
    </source>
</evidence>
<dbReference type="Pfam" id="PF02684">
    <property type="entry name" value="LpxB"/>
    <property type="match status" value="1"/>
</dbReference>
<dbReference type="SUPFAM" id="SSF53756">
    <property type="entry name" value="UDP-Glycosyltransferase/glycogen phosphorylase"/>
    <property type="match status" value="1"/>
</dbReference>
<keyword evidence="5" id="KW-0441">Lipid A biosynthesis</keyword>
<evidence type="ECO:0000256" key="7">
    <source>
        <dbReference type="ARBA" id="ARBA00022679"/>
    </source>
</evidence>
<evidence type="ECO:0000256" key="10">
    <source>
        <dbReference type="NCBIfam" id="TIGR00215"/>
    </source>
</evidence>
<keyword evidence="8" id="KW-0443">Lipid metabolism</keyword>
<keyword evidence="12" id="KW-1185">Reference proteome</keyword>
<dbReference type="EMBL" id="AP024488">
    <property type="protein sequence ID" value="BCS96035.1"/>
    <property type="molecule type" value="Genomic_DNA"/>
</dbReference>
<dbReference type="InterPro" id="IPR003835">
    <property type="entry name" value="Glyco_trans_19"/>
</dbReference>
<dbReference type="PANTHER" id="PTHR30372">
    <property type="entry name" value="LIPID-A-DISACCHARIDE SYNTHASE"/>
    <property type="match status" value="1"/>
</dbReference>
<organism evidence="11 12">
    <name type="scientific">Desulfoluna limicola</name>
    <dbReference type="NCBI Taxonomy" id="2810562"/>
    <lineage>
        <taxon>Bacteria</taxon>
        <taxon>Pseudomonadati</taxon>
        <taxon>Thermodesulfobacteriota</taxon>
        <taxon>Desulfobacteria</taxon>
        <taxon>Desulfobacterales</taxon>
        <taxon>Desulfolunaceae</taxon>
        <taxon>Desulfoluna</taxon>
    </lineage>
</organism>
<comment type="function">
    <text evidence="1">Condensation of UDP-2,3-diacylglucosamine and 2,3-diacylglucosamine-1-phosphate to form lipid A disaccharide, a precursor of lipid A, a phosphorylated glycolipid that anchors the lipopolysaccharide to the outer membrane of the cell.</text>
</comment>
<evidence type="ECO:0000256" key="5">
    <source>
        <dbReference type="ARBA" id="ARBA00022556"/>
    </source>
</evidence>
<name>A0ABM7PER4_9BACT</name>
<evidence type="ECO:0000256" key="2">
    <source>
        <dbReference type="ARBA" id="ARBA00012687"/>
    </source>
</evidence>
<evidence type="ECO:0000256" key="1">
    <source>
        <dbReference type="ARBA" id="ARBA00002056"/>
    </source>
</evidence>
<accession>A0ABM7PER4</accession>
<keyword evidence="6" id="KW-0328">Glycosyltransferase</keyword>
<gene>
    <name evidence="11" type="primary">lpxB</name>
    <name evidence="11" type="ORF">DSLASN_16670</name>
</gene>
<evidence type="ECO:0000313" key="11">
    <source>
        <dbReference type="EMBL" id="BCS96035.1"/>
    </source>
</evidence>
<proteinExistence type="predicted"/>
<dbReference type="EC" id="2.4.1.182" evidence="2 10"/>
<dbReference type="Proteomes" id="UP001320148">
    <property type="component" value="Chromosome"/>
</dbReference>
<protein>
    <recommendedName>
        <fullName evidence="3 10">Lipid-A-disaccharide synthase</fullName>
        <ecNumber evidence="2 10">2.4.1.182</ecNumber>
    </recommendedName>
</protein>